<feature type="signal peptide" evidence="11">
    <location>
        <begin position="1"/>
        <end position="21"/>
    </location>
</feature>
<dbReference type="Pfam" id="PF00561">
    <property type="entry name" value="Abhydrolase_1"/>
    <property type="match status" value="1"/>
</dbReference>
<accession>A0ABN1GI54</accession>
<evidence type="ECO:0000256" key="4">
    <source>
        <dbReference type="ARBA" id="ARBA00012568"/>
    </source>
</evidence>
<evidence type="ECO:0000313" key="14">
    <source>
        <dbReference type="Proteomes" id="UP001501352"/>
    </source>
</evidence>
<dbReference type="EC" id="3.4.11.5" evidence="4"/>
<sequence length="370" mass="41210">MKSGILAILVVMISLAAPASAQTPSPQTPEEAYVAVRPMIADMQRIVTPEGIQTTERVRLGGMEQWISVRGADRSNPILIYVHGGPGAIEMGRSWPYQRGLEDYFTVVQWDQRGTGKTLRENGEEATRPTLSRERMAEDLVELIGLMRERYGQRKVVLLGHSWGNVIGLDAAMQRPDWVSAYVGVGPLMDMRRNEAEQYRLLLELARERNDATALSELEPLAPYPGPGPLAFDRLNVVRKWVMLYGGLAAGRDNADFFFRAARLHPDYDLEDRRAIDAGGQLSVGTLLPELIEVDQTVIRTTTFPVFMFLGRHDLTTPSGIAADWLEDLAAPSKAVVWFEHSAHLPPHEEPGRFLVALVEHVLTPARDGR</sequence>
<dbReference type="SUPFAM" id="SSF53474">
    <property type="entry name" value="alpha/beta-Hydrolases"/>
    <property type="match status" value="1"/>
</dbReference>
<comment type="catalytic activity">
    <reaction evidence="1">
        <text>Release of N-terminal proline from a peptide.</text>
        <dbReference type="EC" id="3.4.11.5"/>
    </reaction>
</comment>
<evidence type="ECO:0000256" key="5">
    <source>
        <dbReference type="ARBA" id="ARBA00021843"/>
    </source>
</evidence>
<dbReference type="EMBL" id="BAAAGA010000001">
    <property type="protein sequence ID" value="GAA0612032.1"/>
    <property type="molecule type" value="Genomic_DNA"/>
</dbReference>
<comment type="similarity">
    <text evidence="3">Belongs to the peptidase S33 family.</text>
</comment>
<dbReference type="InterPro" id="IPR000073">
    <property type="entry name" value="AB_hydrolase_1"/>
</dbReference>
<evidence type="ECO:0000256" key="1">
    <source>
        <dbReference type="ARBA" id="ARBA00001585"/>
    </source>
</evidence>
<evidence type="ECO:0000259" key="12">
    <source>
        <dbReference type="Pfam" id="PF00561"/>
    </source>
</evidence>
<dbReference type="GO" id="GO:0016787">
    <property type="term" value="F:hydrolase activity"/>
    <property type="evidence" value="ECO:0007669"/>
    <property type="project" value="UniProtKB-KW"/>
</dbReference>
<dbReference type="Gene3D" id="3.40.50.1820">
    <property type="entry name" value="alpha/beta hydrolase"/>
    <property type="match status" value="1"/>
</dbReference>
<dbReference type="Proteomes" id="UP001501352">
    <property type="component" value="Unassembled WGS sequence"/>
</dbReference>
<evidence type="ECO:0000256" key="9">
    <source>
        <dbReference type="ARBA" id="ARBA00022801"/>
    </source>
</evidence>
<comment type="caution">
    <text evidence="13">The sequence shown here is derived from an EMBL/GenBank/DDBJ whole genome shotgun (WGS) entry which is preliminary data.</text>
</comment>
<dbReference type="PANTHER" id="PTHR43722:SF1">
    <property type="entry name" value="PROLINE IMINOPEPTIDASE"/>
    <property type="match status" value="1"/>
</dbReference>
<evidence type="ECO:0000313" key="13">
    <source>
        <dbReference type="EMBL" id="GAA0612032.1"/>
    </source>
</evidence>
<keyword evidence="14" id="KW-1185">Reference proteome</keyword>
<dbReference type="RefSeq" id="WP_343789488.1">
    <property type="nucleotide sequence ID" value="NZ_BAAAGA010000001.1"/>
</dbReference>
<gene>
    <name evidence="13" type="ORF">GCM10009422_03700</name>
</gene>
<feature type="domain" description="AB hydrolase-1" evidence="12">
    <location>
        <begin position="77"/>
        <end position="351"/>
    </location>
</feature>
<dbReference type="InterPro" id="IPR002410">
    <property type="entry name" value="Peptidase_S33"/>
</dbReference>
<keyword evidence="9 13" id="KW-0378">Hydrolase</keyword>
<dbReference type="PRINTS" id="PR00793">
    <property type="entry name" value="PROAMNOPTASE"/>
</dbReference>
<evidence type="ECO:0000256" key="10">
    <source>
        <dbReference type="ARBA" id="ARBA00029605"/>
    </source>
</evidence>
<evidence type="ECO:0000256" key="6">
    <source>
        <dbReference type="ARBA" id="ARBA00022438"/>
    </source>
</evidence>
<reference evidence="13 14" key="1">
    <citation type="journal article" date="2019" name="Int. J. Syst. Evol. Microbiol.">
        <title>The Global Catalogue of Microorganisms (GCM) 10K type strain sequencing project: providing services to taxonomists for standard genome sequencing and annotation.</title>
        <authorList>
            <consortium name="The Broad Institute Genomics Platform"/>
            <consortium name="The Broad Institute Genome Sequencing Center for Infectious Disease"/>
            <person name="Wu L."/>
            <person name="Ma J."/>
        </authorList>
    </citation>
    <scope>NUCLEOTIDE SEQUENCE [LARGE SCALE GENOMIC DNA]</scope>
    <source>
        <strain evidence="13 14">JCM 12928</strain>
    </source>
</reference>
<keyword evidence="11" id="KW-0732">Signal</keyword>
<protein>
    <recommendedName>
        <fullName evidence="5">Proline iminopeptidase</fullName>
        <ecNumber evidence="4">3.4.11.5</ecNumber>
    </recommendedName>
    <alternativeName>
        <fullName evidence="10">Prolyl aminopeptidase</fullName>
    </alternativeName>
</protein>
<dbReference type="InterPro" id="IPR029058">
    <property type="entry name" value="AB_hydrolase_fold"/>
</dbReference>
<evidence type="ECO:0000256" key="8">
    <source>
        <dbReference type="ARBA" id="ARBA00022670"/>
    </source>
</evidence>
<keyword evidence="6" id="KW-0031">Aminopeptidase</keyword>
<keyword evidence="8" id="KW-0645">Protease</keyword>
<feature type="chain" id="PRO_5046928344" description="Proline iminopeptidase" evidence="11">
    <location>
        <begin position="22"/>
        <end position="370"/>
    </location>
</feature>
<evidence type="ECO:0000256" key="11">
    <source>
        <dbReference type="SAM" id="SignalP"/>
    </source>
</evidence>
<comment type="subcellular location">
    <subcellularLocation>
        <location evidence="2">Cytoplasm</location>
    </subcellularLocation>
</comment>
<evidence type="ECO:0000256" key="7">
    <source>
        <dbReference type="ARBA" id="ARBA00022490"/>
    </source>
</evidence>
<evidence type="ECO:0000256" key="2">
    <source>
        <dbReference type="ARBA" id="ARBA00004496"/>
    </source>
</evidence>
<keyword evidence="7" id="KW-0963">Cytoplasm</keyword>
<dbReference type="PANTHER" id="PTHR43722">
    <property type="entry name" value="PROLINE IMINOPEPTIDASE"/>
    <property type="match status" value="1"/>
</dbReference>
<name>A0ABN1GI54_9CAUL</name>
<organism evidence="13 14">
    <name type="scientific">Brevundimonas kwangchunensis</name>
    <dbReference type="NCBI Taxonomy" id="322163"/>
    <lineage>
        <taxon>Bacteria</taxon>
        <taxon>Pseudomonadati</taxon>
        <taxon>Pseudomonadota</taxon>
        <taxon>Alphaproteobacteria</taxon>
        <taxon>Caulobacterales</taxon>
        <taxon>Caulobacteraceae</taxon>
        <taxon>Brevundimonas</taxon>
    </lineage>
</organism>
<proteinExistence type="inferred from homology"/>
<evidence type="ECO:0000256" key="3">
    <source>
        <dbReference type="ARBA" id="ARBA00010088"/>
    </source>
</evidence>
<dbReference type="InterPro" id="IPR005944">
    <property type="entry name" value="Pro_iminopeptidase"/>
</dbReference>